<name>A0A3B0ZCD0_9ZZZZ</name>
<proteinExistence type="predicted"/>
<accession>A0A3B0ZCD0</accession>
<dbReference type="EMBL" id="UOFP01000082">
    <property type="protein sequence ID" value="VAW85127.1"/>
    <property type="molecule type" value="Genomic_DNA"/>
</dbReference>
<dbReference type="InterPro" id="IPR010272">
    <property type="entry name" value="T6SS_TssF"/>
</dbReference>
<dbReference type="Pfam" id="PF05947">
    <property type="entry name" value="T6SS_TssF"/>
    <property type="match status" value="1"/>
</dbReference>
<dbReference type="NCBIfam" id="TIGR03359">
    <property type="entry name" value="VI_chp_6"/>
    <property type="match status" value="1"/>
</dbReference>
<dbReference type="PIRSF" id="PIRSF028304">
    <property type="entry name" value="UCP028304"/>
    <property type="match status" value="1"/>
</dbReference>
<dbReference type="PANTHER" id="PTHR35370:SF1">
    <property type="entry name" value="TYPE VI SECRETION SYSTEM COMPONENT TSSF1"/>
    <property type="match status" value="1"/>
</dbReference>
<dbReference type="PANTHER" id="PTHR35370">
    <property type="entry name" value="CYTOPLASMIC PROTEIN-RELATED-RELATED"/>
    <property type="match status" value="1"/>
</dbReference>
<evidence type="ECO:0000313" key="1">
    <source>
        <dbReference type="EMBL" id="VAW85127.1"/>
    </source>
</evidence>
<dbReference type="AlphaFoldDB" id="A0A3B0ZCD0"/>
<protein>
    <submittedName>
        <fullName evidence="1">Protein ImpG/VasA</fullName>
    </submittedName>
</protein>
<reference evidence="1" key="1">
    <citation type="submission" date="2018-06" db="EMBL/GenBank/DDBJ databases">
        <authorList>
            <person name="Zhirakovskaya E."/>
        </authorList>
    </citation>
    <scope>NUCLEOTIDE SEQUENCE</scope>
</reference>
<gene>
    <name evidence="1" type="ORF">MNBD_GAMMA18-108</name>
</gene>
<sequence>MDPRFLKYYNQELQFMREMGGEFAEEFPKIAGRLGLDSFECADPYVERLLEGFAFLAARVQLKIDSEFPRFTQHLLSMVYPHYLSPIPSMAVVKFEPDLMEGSLADGFVVPRNSVLRSLLGKDDQTACEYRTAHEVTLWPLELYEANYISGSGAVASLGVPDVPEVKAAIRLCLRCTAGLNFDQLSLSSLPLYMRGSGELPTRIYEQLVANGVGVVVRPNSGLADGSSWYKLLSKKQIHTGGFDDSDAILPYTKRSFGGYRLLQEYFAFYERFLFLKVGGLDEAVRQCSGNELEIIVLLDRSEPLLENRLNKENFSLFSTPAVNLFPKRADRVHLTTNKTEYHVVPDRTRPMDFEVHSMKGVTGYGTSTESEQPFYPFYSVDNSVGSREKMAYFTNYREPRMFSARQRVNGPRSSYVGSEVFVSLVDGNETPYSSNLRQLGIELLCTNRDLPLHMPVGKGKTDFTMESSAPVMSVRCITGPTKPRPAHSPSSVSWDLISHLSLNYLSLVNNDEEKGAEALRDLLRLYSDENDVSTNKQIDGLLSVTSQSVIRRVPISGPMAMARGVEITLEFEESAFEGVGVFLLGAVLEQFLARYVSINSFTQTVIMSTSRGEIMRWPVRIGRCPTI</sequence>
<organism evidence="1">
    <name type="scientific">hydrothermal vent metagenome</name>
    <dbReference type="NCBI Taxonomy" id="652676"/>
    <lineage>
        <taxon>unclassified sequences</taxon>
        <taxon>metagenomes</taxon>
        <taxon>ecological metagenomes</taxon>
    </lineage>
</organism>